<name>A0A6J1DPH8_MOMCH</name>
<dbReference type="InterPro" id="IPR008998">
    <property type="entry name" value="Agglutinin"/>
</dbReference>
<dbReference type="SMART" id="SM00791">
    <property type="entry name" value="Agglutinin"/>
    <property type="match status" value="2"/>
</dbReference>
<proteinExistence type="inferred from homology"/>
<sequence>MVLPRYVAFKSKADDLYLKFIKEDVQIHGYVKYDAHSVVTSYTKYEVEPAKVGKGYVNIRCCYNNKYWVCPSMYTQYVVAAADERNEDQSNWACTLFEPTYDPYHKAYRIKHVYLGYNTCSWRDGTTRDRCLNMGFSNPDANLCDLHIAVDWESFFVLPKHVAFKGDNGSYLSAQWIEDLPYLQFSLDDIGDPKVGNEVLITSDGNVRIKSNYFGKFWRRSPNWIWADTTDTTSNDQDILFWPVRVENNVVALRNLGNNSFCKRLTTDGKTNCLNAAVPTITREARLVIEELVLSRSIYNIIFHLLDARIYDASVITMANGDASNDSSEANTIDIKLSYTNSVSNTWSSTLSAKLGVKTSMQTGIPLIAEGKIQICAEFSGSYSWGETRLKSSVIETTYKVTVPPMTRVRVSLLATQAHCDIPYSYTQRDTLINGDQVTNYYDDGIYTSVNCYNFKYETKQEPI</sequence>
<evidence type="ECO:0000313" key="4">
    <source>
        <dbReference type="Proteomes" id="UP000504603"/>
    </source>
</evidence>
<dbReference type="SUPFAM" id="SSF56973">
    <property type="entry name" value="Aerolisin/ETX pore-forming domain"/>
    <property type="match status" value="1"/>
</dbReference>
<dbReference type="PANTHER" id="PTHR39244">
    <property type="entry name" value="NATTERIN-4"/>
    <property type="match status" value="1"/>
</dbReference>
<organism evidence="4 5">
    <name type="scientific">Momordica charantia</name>
    <name type="common">Bitter gourd</name>
    <name type="synonym">Balsam pear</name>
    <dbReference type="NCBI Taxonomy" id="3673"/>
    <lineage>
        <taxon>Eukaryota</taxon>
        <taxon>Viridiplantae</taxon>
        <taxon>Streptophyta</taxon>
        <taxon>Embryophyta</taxon>
        <taxon>Tracheophyta</taxon>
        <taxon>Spermatophyta</taxon>
        <taxon>Magnoliopsida</taxon>
        <taxon>eudicotyledons</taxon>
        <taxon>Gunneridae</taxon>
        <taxon>Pentapetalae</taxon>
        <taxon>rosids</taxon>
        <taxon>fabids</taxon>
        <taxon>Cucurbitales</taxon>
        <taxon>Cucurbitaceae</taxon>
        <taxon>Momordiceae</taxon>
        <taxon>Momordica</taxon>
    </lineage>
</organism>
<feature type="domain" description="Agglutinin" evidence="3">
    <location>
        <begin position="1"/>
        <end position="150"/>
    </location>
</feature>
<dbReference type="CDD" id="cd20216">
    <property type="entry name" value="PFM_HFR-2-like"/>
    <property type="match status" value="1"/>
</dbReference>
<dbReference type="AlphaFoldDB" id="A0A6J1DPH8"/>
<dbReference type="InterPro" id="IPR053237">
    <property type="entry name" value="Natterin_C"/>
</dbReference>
<dbReference type="PANTHER" id="PTHR39244:SF5">
    <property type="entry name" value="NATTERIN-3-LIKE"/>
    <property type="match status" value="1"/>
</dbReference>
<dbReference type="SUPFAM" id="SSF50382">
    <property type="entry name" value="Agglutinin"/>
    <property type="match status" value="2"/>
</dbReference>
<dbReference type="Proteomes" id="UP000504603">
    <property type="component" value="Unplaced"/>
</dbReference>
<dbReference type="GeneID" id="111023006"/>
<feature type="domain" description="Agglutinin" evidence="3">
    <location>
        <begin position="156"/>
        <end position="291"/>
    </location>
</feature>
<keyword evidence="2" id="KW-1015">Disulfide bond</keyword>
<reference evidence="5" key="1">
    <citation type="submission" date="2025-08" db="UniProtKB">
        <authorList>
            <consortium name="RefSeq"/>
        </authorList>
    </citation>
    <scope>IDENTIFICATION</scope>
    <source>
        <strain evidence="5">OHB3-1</strain>
    </source>
</reference>
<dbReference type="InterPro" id="IPR036242">
    <property type="entry name" value="Agglutinin_dom_sf"/>
</dbReference>
<evidence type="ECO:0000256" key="1">
    <source>
        <dbReference type="ARBA" id="ARBA00009831"/>
    </source>
</evidence>
<dbReference type="InterPro" id="IPR055267">
    <property type="entry name" value="Aerolysin-like_C"/>
</dbReference>
<dbReference type="Gene3D" id="2.80.10.50">
    <property type="match status" value="2"/>
</dbReference>
<comment type="similarity">
    <text evidence="1">Belongs to the aerolysin family.</text>
</comment>
<dbReference type="Pfam" id="PF07468">
    <property type="entry name" value="Agglutinin"/>
    <property type="match status" value="2"/>
</dbReference>
<dbReference type="KEGG" id="mcha:111023006"/>
<dbReference type="RefSeq" id="XP_022156033.1">
    <property type="nucleotide sequence ID" value="XM_022300341.1"/>
</dbReference>
<accession>A0A6J1DPH8</accession>
<evidence type="ECO:0000256" key="2">
    <source>
        <dbReference type="ARBA" id="ARBA00023157"/>
    </source>
</evidence>
<dbReference type="Pfam" id="PF01117">
    <property type="entry name" value="Aerolysin"/>
    <property type="match status" value="1"/>
</dbReference>
<keyword evidence="4" id="KW-1185">Reference proteome</keyword>
<gene>
    <name evidence="5" type="primary">LOC111023006</name>
</gene>
<dbReference type="Gene3D" id="2.170.15.10">
    <property type="entry name" value="Proaerolysin, chain A, domain 3"/>
    <property type="match status" value="1"/>
</dbReference>
<evidence type="ECO:0000313" key="5">
    <source>
        <dbReference type="RefSeq" id="XP_022156033.1"/>
    </source>
</evidence>
<protein>
    <submittedName>
        <fullName evidence="5">Uncharacterized protein LOC111023006</fullName>
    </submittedName>
</protein>
<dbReference type="OrthoDB" id="4948898at2759"/>
<evidence type="ECO:0000259" key="3">
    <source>
        <dbReference type="SMART" id="SM00791"/>
    </source>
</evidence>